<dbReference type="GO" id="GO:0000287">
    <property type="term" value="F:magnesium ion binding"/>
    <property type="evidence" value="ECO:0007669"/>
    <property type="project" value="InterPro"/>
</dbReference>
<dbReference type="AlphaFoldDB" id="A0AAN7VZF9"/>
<proteinExistence type="inferred from homology"/>
<evidence type="ECO:0000256" key="4">
    <source>
        <dbReference type="ARBA" id="ARBA00015544"/>
    </source>
</evidence>
<name>A0AAN7VZF9_9SACH</name>
<sequence>MSSRYRVEYHLKSHRKDEFIDWIKGLLATPFVLHAVSHDEEDTDDLTTSQRIKSQYAEILKDVEELILNKIEFDKKKSDNDEEYLNESSLGRSRLNLLVPSIGTFFTPLPLEKAFLWEDSVKAISARRMVAPSFNDVRRLLNTAQIFHFIKQKRLGPRYGKPLRLVTFDGDVTLYEDGGSLVAKNPVIPLIIKLLKYNIYVGIVTAAGYDEAKIYEKRLDGLVKTIKQCSDLTLEQKNNLTIMGGESNYLFRYFECDSDRADTETDGTYSDANRKTCGFQYINSDAWILDSMREWKDSDIQATLDFAQKTLNTLKKRLMLPEETTIIRKKRAVGIVPGRIVDVVSGEEKVVKLTREQLEEIVLTLQSTLENYPPAKRIQFSCFDGGSDVWCDIGGKNLGIYVLQRYYDPQSPIDPSQTLHIGDQFAPMGSANDFKARLAGCTLWIASPEETVDVLTRLTED</sequence>
<dbReference type="PANTHER" id="PTHR28213">
    <property type="entry name" value="IMP-SPECIFIC 5'-NUCLEOTIDASE 1"/>
    <property type="match status" value="1"/>
</dbReference>
<evidence type="ECO:0000256" key="3">
    <source>
        <dbReference type="ARBA" id="ARBA00011881"/>
    </source>
</evidence>
<dbReference type="GO" id="GO:0071592">
    <property type="term" value="P:nicotinic acid riboside biosynthetic process"/>
    <property type="evidence" value="ECO:0007669"/>
    <property type="project" value="TreeGrafter"/>
</dbReference>
<reference evidence="14" key="1">
    <citation type="submission" date="2023-07" db="EMBL/GenBank/DDBJ databases">
        <title>A draft genome of Kazachstania heterogenica Y-27499.</title>
        <authorList>
            <person name="Donic C."/>
            <person name="Kralova J.S."/>
            <person name="Fidel L."/>
            <person name="Ben-Dor S."/>
            <person name="Jung S."/>
        </authorList>
    </citation>
    <scope>NUCLEOTIDE SEQUENCE [LARGE SCALE GENOMIC DNA]</scope>
    <source>
        <strain evidence="14">Y27499</strain>
    </source>
</reference>
<organism evidence="13 14">
    <name type="scientific">Arxiozyma heterogenica</name>
    <dbReference type="NCBI Taxonomy" id="278026"/>
    <lineage>
        <taxon>Eukaryota</taxon>
        <taxon>Fungi</taxon>
        <taxon>Dikarya</taxon>
        <taxon>Ascomycota</taxon>
        <taxon>Saccharomycotina</taxon>
        <taxon>Saccharomycetes</taxon>
        <taxon>Saccharomycetales</taxon>
        <taxon>Saccharomycetaceae</taxon>
        <taxon>Arxiozyma</taxon>
    </lineage>
</organism>
<dbReference type="Proteomes" id="UP001306508">
    <property type="component" value="Unassembled WGS sequence"/>
</dbReference>
<dbReference type="InterPro" id="IPR009453">
    <property type="entry name" value="ISN1"/>
</dbReference>
<dbReference type="EC" id="3.1.3.-" evidence="12"/>
<keyword evidence="6" id="KW-0547">Nucleotide-binding</keyword>
<dbReference type="GO" id="GO:0005524">
    <property type="term" value="F:ATP binding"/>
    <property type="evidence" value="ECO:0007669"/>
    <property type="project" value="UniProtKB-KW"/>
</dbReference>
<evidence type="ECO:0000313" key="14">
    <source>
        <dbReference type="Proteomes" id="UP001306508"/>
    </source>
</evidence>
<keyword evidence="9 12" id="KW-0460">Magnesium</keyword>
<comment type="cofactor">
    <cofactor evidence="1 12">
        <name>Mg(2+)</name>
        <dbReference type="ChEBI" id="CHEBI:18420"/>
    </cofactor>
</comment>
<keyword evidence="8" id="KW-0067">ATP-binding</keyword>
<evidence type="ECO:0000256" key="8">
    <source>
        <dbReference type="ARBA" id="ARBA00022840"/>
    </source>
</evidence>
<evidence type="ECO:0000256" key="11">
    <source>
        <dbReference type="ARBA" id="ARBA00047413"/>
    </source>
</evidence>
<keyword evidence="14" id="KW-1185">Reference proteome</keyword>
<comment type="catalytic activity">
    <reaction evidence="11">
        <text>IMP + H2O = inosine + phosphate</text>
        <dbReference type="Rhea" id="RHEA:27718"/>
        <dbReference type="ChEBI" id="CHEBI:15377"/>
        <dbReference type="ChEBI" id="CHEBI:17596"/>
        <dbReference type="ChEBI" id="CHEBI:43474"/>
        <dbReference type="ChEBI" id="CHEBI:58053"/>
        <dbReference type="EC" id="3.1.3.99"/>
    </reaction>
</comment>
<keyword evidence="5" id="KW-0479">Metal-binding</keyword>
<comment type="subunit">
    <text evidence="3 12">Homotetramer.</text>
</comment>
<dbReference type="GO" id="GO:0009117">
    <property type="term" value="P:nucleotide metabolic process"/>
    <property type="evidence" value="ECO:0007669"/>
    <property type="project" value="UniProtKB-KW"/>
</dbReference>
<comment type="caution">
    <text evidence="13">The sequence shown here is derived from an EMBL/GenBank/DDBJ whole genome shotgun (WGS) entry which is preliminary data.</text>
</comment>
<dbReference type="EMBL" id="JAWIZZ010000055">
    <property type="protein sequence ID" value="KAK5774199.1"/>
    <property type="molecule type" value="Genomic_DNA"/>
</dbReference>
<comment type="function">
    <text evidence="12">IMP-specific 5'-nucleotidase involved in IMP (inositol monophosphate) degradation.</text>
</comment>
<dbReference type="PANTHER" id="PTHR28213:SF1">
    <property type="entry name" value="IMP-SPECIFIC 5'-NUCLEOTIDASE 1"/>
    <property type="match status" value="1"/>
</dbReference>
<protein>
    <recommendedName>
        <fullName evidence="4 12">IMP-specific 5'-nucleotidase 1</fullName>
        <ecNumber evidence="12">3.1.3.-</ecNumber>
    </recommendedName>
</protein>
<evidence type="ECO:0000256" key="6">
    <source>
        <dbReference type="ARBA" id="ARBA00022741"/>
    </source>
</evidence>
<keyword evidence="10 12" id="KW-0546">Nucleotide metabolism</keyword>
<dbReference type="PIRSF" id="PIRSF028836">
    <property type="entry name" value="ISN1"/>
    <property type="match status" value="1"/>
</dbReference>
<evidence type="ECO:0000313" key="13">
    <source>
        <dbReference type="EMBL" id="KAK5774199.1"/>
    </source>
</evidence>
<accession>A0AAN7VZF9</accession>
<dbReference type="Pfam" id="PF06437">
    <property type="entry name" value="ISN1"/>
    <property type="match status" value="1"/>
</dbReference>
<evidence type="ECO:0000256" key="5">
    <source>
        <dbReference type="ARBA" id="ARBA00022723"/>
    </source>
</evidence>
<evidence type="ECO:0000256" key="12">
    <source>
        <dbReference type="PIRNR" id="PIRNR028836"/>
    </source>
</evidence>
<evidence type="ECO:0000256" key="7">
    <source>
        <dbReference type="ARBA" id="ARBA00022801"/>
    </source>
</evidence>
<evidence type="ECO:0000256" key="9">
    <source>
        <dbReference type="ARBA" id="ARBA00022842"/>
    </source>
</evidence>
<keyword evidence="7 12" id="KW-0378">Hydrolase</keyword>
<dbReference type="GO" id="GO:0008253">
    <property type="term" value="F:5'-nucleotidase activity"/>
    <property type="evidence" value="ECO:0007669"/>
    <property type="project" value="InterPro"/>
</dbReference>
<evidence type="ECO:0000256" key="10">
    <source>
        <dbReference type="ARBA" id="ARBA00023080"/>
    </source>
</evidence>
<comment type="similarity">
    <text evidence="2 12">Belongs to the ISN1 family.</text>
</comment>
<dbReference type="GO" id="GO:0071590">
    <property type="term" value="P:nicotinamide riboside biosynthetic process"/>
    <property type="evidence" value="ECO:0007669"/>
    <property type="project" value="TreeGrafter"/>
</dbReference>
<dbReference type="GO" id="GO:0006190">
    <property type="term" value="P:inosine salvage"/>
    <property type="evidence" value="ECO:0007669"/>
    <property type="project" value="InterPro"/>
</dbReference>
<evidence type="ECO:0000256" key="2">
    <source>
        <dbReference type="ARBA" id="ARBA00005307"/>
    </source>
</evidence>
<evidence type="ECO:0000256" key="1">
    <source>
        <dbReference type="ARBA" id="ARBA00001946"/>
    </source>
</evidence>
<gene>
    <name evidence="13" type="ORF">RI543_004487</name>
</gene>